<dbReference type="PhylomeDB" id="A0A0G4F1I5"/>
<dbReference type="GO" id="GO:0007165">
    <property type="term" value="P:signal transduction"/>
    <property type="evidence" value="ECO:0007669"/>
    <property type="project" value="InterPro"/>
</dbReference>
<keyword evidence="2" id="KW-0378">Hydrolase</keyword>
<dbReference type="PROSITE" id="PS51845">
    <property type="entry name" value="PDEASE_I_2"/>
    <property type="match status" value="1"/>
</dbReference>
<evidence type="ECO:0000313" key="4">
    <source>
        <dbReference type="EMBL" id="CEM05588.1"/>
    </source>
</evidence>
<dbReference type="VEuPathDB" id="CryptoDB:Cvel_14655"/>
<dbReference type="InterPro" id="IPR036971">
    <property type="entry name" value="PDEase_catalytic_dom_sf"/>
</dbReference>
<gene>
    <name evidence="4" type="ORF">Cvel_14655</name>
</gene>
<dbReference type="GO" id="GO:0004114">
    <property type="term" value="F:3',5'-cyclic-nucleotide phosphodiesterase activity"/>
    <property type="evidence" value="ECO:0007669"/>
    <property type="project" value="InterPro"/>
</dbReference>
<dbReference type="SUPFAM" id="SSF109604">
    <property type="entry name" value="HD-domain/PDEase-like"/>
    <property type="match status" value="1"/>
</dbReference>
<sequence length="385" mass="43149">MTVWLAEHCGVRRLLSSIQNVSVVIVALCYDLGHQGFNNQFHLNSGSEIAMMYNDRSVLENFHAAKTFLALKTKGCKMLEHRGTEDQQLARSAIIDLILDTDMKRVGRSHFEFVSSLKLLLTSPGFASNMSPSGSLVREVERKEEDQKGKQAAEDHIWMVTRACLKAADLGYSAKPWRIHFARAVCVTSEFFHQGDTERSMGLPISPLCNRRETTPSGLCKSQLEIYLDRKGKLADPIAIAALKLRVVADKVDNLSWSSSWWYRDDLVEAAPKNASLATEVFQAANVAGVCEQGFSLYDQVYSGKKNRLTQPHQDLLVTTHANLHFQRVHQRNAGHHRRETQILGIQGLDLASDESAEAFDDELDGEIAVEYLKNIGLEFREAAF</sequence>
<dbReference type="EMBL" id="CDMZ01000056">
    <property type="protein sequence ID" value="CEM05588.1"/>
    <property type="molecule type" value="Genomic_DNA"/>
</dbReference>
<reference evidence="4" key="1">
    <citation type="submission" date="2014-11" db="EMBL/GenBank/DDBJ databases">
        <authorList>
            <person name="Otto D Thomas"/>
            <person name="Naeem Raeece"/>
        </authorList>
    </citation>
    <scope>NUCLEOTIDE SEQUENCE</scope>
</reference>
<dbReference type="Pfam" id="PF00233">
    <property type="entry name" value="PDEase_I"/>
    <property type="match status" value="1"/>
</dbReference>
<dbReference type="Gene3D" id="1.10.1300.10">
    <property type="entry name" value="3'5'-cyclic nucleotide phosphodiesterase, catalytic domain"/>
    <property type="match status" value="1"/>
</dbReference>
<evidence type="ECO:0000259" key="3">
    <source>
        <dbReference type="PROSITE" id="PS51845"/>
    </source>
</evidence>
<dbReference type="InterPro" id="IPR002073">
    <property type="entry name" value="PDEase_catalytic_dom"/>
</dbReference>
<proteinExistence type="predicted"/>
<dbReference type="PANTHER" id="PTHR11347">
    <property type="entry name" value="CYCLIC NUCLEOTIDE PHOSPHODIESTERASE"/>
    <property type="match status" value="1"/>
</dbReference>
<protein>
    <recommendedName>
        <fullName evidence="3">PDEase domain-containing protein</fullName>
    </recommendedName>
</protein>
<keyword evidence="1" id="KW-0479">Metal-binding</keyword>
<dbReference type="GO" id="GO:0046872">
    <property type="term" value="F:metal ion binding"/>
    <property type="evidence" value="ECO:0007669"/>
    <property type="project" value="UniProtKB-KW"/>
</dbReference>
<feature type="domain" description="PDEase" evidence="3">
    <location>
        <begin position="1"/>
        <end position="269"/>
    </location>
</feature>
<accession>A0A0G4F1I5</accession>
<name>A0A0G4F1I5_9ALVE</name>
<dbReference type="AlphaFoldDB" id="A0A0G4F1I5"/>
<evidence type="ECO:0000256" key="1">
    <source>
        <dbReference type="ARBA" id="ARBA00022723"/>
    </source>
</evidence>
<organism evidence="4">
    <name type="scientific">Chromera velia CCMP2878</name>
    <dbReference type="NCBI Taxonomy" id="1169474"/>
    <lineage>
        <taxon>Eukaryota</taxon>
        <taxon>Sar</taxon>
        <taxon>Alveolata</taxon>
        <taxon>Colpodellida</taxon>
        <taxon>Chromeraceae</taxon>
        <taxon>Chromera</taxon>
    </lineage>
</organism>
<evidence type="ECO:0000256" key="2">
    <source>
        <dbReference type="ARBA" id="ARBA00022801"/>
    </source>
</evidence>